<name>A0A511V4M3_9BACL</name>
<keyword evidence="3" id="KW-1185">Reference proteome</keyword>
<dbReference type="Proteomes" id="UP000321157">
    <property type="component" value="Unassembled WGS sequence"/>
</dbReference>
<gene>
    <name evidence="2" type="ORF">ADA01nite_13260</name>
</gene>
<dbReference type="AlphaFoldDB" id="A0A511V4M3"/>
<protein>
    <recommendedName>
        <fullName evidence="1">Phage tail fibre protein N-terminal domain-containing protein</fullName>
    </recommendedName>
</protein>
<evidence type="ECO:0000313" key="2">
    <source>
        <dbReference type="EMBL" id="GEN33866.1"/>
    </source>
</evidence>
<sequence>MSYQVTTLQARKDMAKARIGQIALPRITHIAFGTGGHAPGDVLTPVKPSETATALEQEVARYPIASATLINDTTVQYKVVIPKGTLNGVVLTEQALIDQNGKVVAIKTFGAKKKEPEDEFTFTWDEDF</sequence>
<proteinExistence type="predicted"/>
<feature type="domain" description="Phage tail fibre protein N-terminal" evidence="1">
    <location>
        <begin position="3"/>
        <end position="115"/>
    </location>
</feature>
<dbReference type="RefSeq" id="WP_111154045.1">
    <property type="nucleotide sequence ID" value="NZ_BJXX01000056.1"/>
</dbReference>
<dbReference type="EMBL" id="BJXX01000056">
    <property type="protein sequence ID" value="GEN33866.1"/>
    <property type="molecule type" value="Genomic_DNA"/>
</dbReference>
<evidence type="ECO:0000259" key="1">
    <source>
        <dbReference type="Pfam" id="PF12571"/>
    </source>
</evidence>
<reference evidence="2 3" key="1">
    <citation type="submission" date="2019-07" db="EMBL/GenBank/DDBJ databases">
        <title>Whole genome shotgun sequence of Aneurinibacillus danicus NBRC 102444.</title>
        <authorList>
            <person name="Hosoyama A."/>
            <person name="Uohara A."/>
            <person name="Ohji S."/>
            <person name="Ichikawa N."/>
        </authorList>
    </citation>
    <scope>NUCLEOTIDE SEQUENCE [LARGE SCALE GENOMIC DNA]</scope>
    <source>
        <strain evidence="2 3">NBRC 102444</strain>
    </source>
</reference>
<comment type="caution">
    <text evidence="2">The sequence shown here is derived from an EMBL/GenBank/DDBJ whole genome shotgun (WGS) entry which is preliminary data.</text>
</comment>
<evidence type="ECO:0000313" key="3">
    <source>
        <dbReference type="Proteomes" id="UP000321157"/>
    </source>
</evidence>
<accession>A0A511V4M3</accession>
<dbReference type="OrthoDB" id="8687147at2"/>
<dbReference type="InterPro" id="IPR022225">
    <property type="entry name" value="Phage_tail_fibre_N"/>
</dbReference>
<organism evidence="2 3">
    <name type="scientific">Aneurinibacillus danicus</name>
    <dbReference type="NCBI Taxonomy" id="267746"/>
    <lineage>
        <taxon>Bacteria</taxon>
        <taxon>Bacillati</taxon>
        <taxon>Bacillota</taxon>
        <taxon>Bacilli</taxon>
        <taxon>Bacillales</taxon>
        <taxon>Paenibacillaceae</taxon>
        <taxon>Aneurinibacillus group</taxon>
        <taxon>Aneurinibacillus</taxon>
    </lineage>
</organism>
<dbReference type="Pfam" id="PF12571">
    <property type="entry name" value="Phage_tail_fib"/>
    <property type="match status" value="1"/>
</dbReference>